<feature type="compositionally biased region" description="Polar residues" evidence="1">
    <location>
        <begin position="162"/>
        <end position="175"/>
    </location>
</feature>
<protein>
    <submittedName>
        <fullName evidence="2">Uncharacterized protein</fullName>
    </submittedName>
</protein>
<dbReference type="Proteomes" id="UP000092993">
    <property type="component" value="Unassembled WGS sequence"/>
</dbReference>
<dbReference type="OrthoDB" id="2596255at2759"/>
<evidence type="ECO:0000313" key="2">
    <source>
        <dbReference type="EMBL" id="OBZ78285.1"/>
    </source>
</evidence>
<feature type="compositionally biased region" description="Polar residues" evidence="1">
    <location>
        <begin position="569"/>
        <end position="584"/>
    </location>
</feature>
<dbReference type="AlphaFoldDB" id="A0A1C7MN32"/>
<accession>A0A1C7MN32</accession>
<feature type="region of interest" description="Disordered" evidence="1">
    <location>
        <begin position="41"/>
        <end position="75"/>
    </location>
</feature>
<dbReference type="OMA" id="HSIRPWI"/>
<evidence type="ECO:0000256" key="1">
    <source>
        <dbReference type="SAM" id="MobiDB-lite"/>
    </source>
</evidence>
<gene>
    <name evidence="2" type="ORF">A0H81_02536</name>
</gene>
<name>A0A1C7MN32_GRIFR</name>
<feature type="compositionally biased region" description="Low complexity" evidence="1">
    <location>
        <begin position="498"/>
        <end position="510"/>
    </location>
</feature>
<comment type="caution">
    <text evidence="2">The sequence shown here is derived from an EMBL/GenBank/DDBJ whole genome shotgun (WGS) entry which is preliminary data.</text>
</comment>
<feature type="compositionally biased region" description="Polar residues" evidence="1">
    <location>
        <begin position="183"/>
        <end position="195"/>
    </location>
</feature>
<feature type="compositionally biased region" description="Basic and acidic residues" evidence="1">
    <location>
        <begin position="398"/>
        <end position="419"/>
    </location>
</feature>
<feature type="region of interest" description="Disordered" evidence="1">
    <location>
        <begin position="377"/>
        <end position="427"/>
    </location>
</feature>
<organism evidence="2 3">
    <name type="scientific">Grifola frondosa</name>
    <name type="common">Maitake</name>
    <name type="synonym">Polyporus frondosus</name>
    <dbReference type="NCBI Taxonomy" id="5627"/>
    <lineage>
        <taxon>Eukaryota</taxon>
        <taxon>Fungi</taxon>
        <taxon>Dikarya</taxon>
        <taxon>Basidiomycota</taxon>
        <taxon>Agaricomycotina</taxon>
        <taxon>Agaricomycetes</taxon>
        <taxon>Polyporales</taxon>
        <taxon>Grifolaceae</taxon>
        <taxon>Grifola</taxon>
    </lineage>
</organism>
<evidence type="ECO:0000313" key="3">
    <source>
        <dbReference type="Proteomes" id="UP000092993"/>
    </source>
</evidence>
<dbReference type="EMBL" id="LUGG01000002">
    <property type="protein sequence ID" value="OBZ78285.1"/>
    <property type="molecule type" value="Genomic_DNA"/>
</dbReference>
<sequence length="584" mass="62790">MDNTLTEWHSIRPWRPALSLSVREITSVSVTFILSSPFNGSDTANPEPSLASLGLSSSDDDDQNPDNSSIDTHQSQIVSDVLAKGLSVKVNGMPWQRVLMRMDEEADEAVIIMFGLMPGRPYDVELGILPGESSIRGQITTDVEVHSDPPIPDSVSDETAAHASSSPTNAVTQSAAPPLVNGTGHTSHSNSLSPSASTCALTLEDRRLQLTHALNVLTAEHSSLTASLKTARRESQKADAALRAEIDTLKRASDRHASTEHRARQKVLALQEAVKQTLAATKEIESSITDIEAALPGLEQRRVVIEKEWTRIKAEAEVVRKQRKELEQKEKRRVEGLQAELAVMANRLEKLNGKREKLEGEGGAIPELEERLRKLEEERERVERDPYGYEGDAGELEDGLRCRGESSSRDDSPEADGRGHPHQHASGTRTHTCIFTLTIIHIHRSRPKACCASRTDSATTALASVLSPLNAGPGVIHLHHNKSYPGRVPVRPHGSGSGSSSASSSVAPSTPAAPPGIAPPSLSGSHLSSRAPPFEPSGLIVRVPPQQQPTDVVGQIKQSDLNPGCNPFSPRSSAAQTVPSTGTP</sequence>
<feature type="compositionally biased region" description="Basic and acidic residues" evidence="1">
    <location>
        <begin position="377"/>
        <end position="387"/>
    </location>
</feature>
<feature type="region of interest" description="Disordered" evidence="1">
    <location>
        <begin position="480"/>
        <end position="584"/>
    </location>
</feature>
<reference evidence="2 3" key="1">
    <citation type="submission" date="2016-03" db="EMBL/GenBank/DDBJ databases">
        <title>Whole genome sequencing of Grifola frondosa 9006-11.</title>
        <authorList>
            <person name="Min B."/>
            <person name="Park H."/>
            <person name="Kim J.-G."/>
            <person name="Cho H."/>
            <person name="Oh Y.-L."/>
            <person name="Kong W.-S."/>
            <person name="Choi I.-G."/>
        </authorList>
    </citation>
    <scope>NUCLEOTIDE SEQUENCE [LARGE SCALE GENOMIC DNA]</scope>
    <source>
        <strain evidence="2 3">9006-11</strain>
    </source>
</reference>
<feature type="region of interest" description="Disordered" evidence="1">
    <location>
        <begin position="146"/>
        <end position="195"/>
    </location>
</feature>
<keyword evidence="3" id="KW-1185">Reference proteome</keyword>
<proteinExistence type="predicted"/>